<reference evidence="5" key="1">
    <citation type="submission" date="2018-06" db="EMBL/GenBank/DDBJ databases">
        <authorList>
            <person name="Zhirakovskaya E."/>
        </authorList>
    </citation>
    <scope>NUCLEOTIDE SEQUENCE</scope>
</reference>
<feature type="non-terminal residue" evidence="5">
    <location>
        <position position="242"/>
    </location>
</feature>
<evidence type="ECO:0000256" key="1">
    <source>
        <dbReference type="ARBA" id="ARBA00022801"/>
    </source>
</evidence>
<dbReference type="SUPFAM" id="SSF53474">
    <property type="entry name" value="alpha/beta-Hydrolases"/>
    <property type="match status" value="1"/>
</dbReference>
<dbReference type="InterPro" id="IPR000073">
    <property type="entry name" value="AB_hydrolase_1"/>
</dbReference>
<sequence length="242" mass="26649">MYYVGISLLFVAIVTTTALLAVHIGFRAPRRVERGSPADYGLAYEEVSIQTVAGKHLFAWWLPLADTAPALIILHGWGGNAELMLPLAAPLSRAGWNILLLDARNHGRSDAASFSSLPRFAEDTGVAVDWIKSRSRDPLKRVALLGHSVGAGAVLLEASRRDDISAVISIAAFAHPEWMMHRYLERLQVPVFCQSWVFRYVERVIGHRFDEIAPMNTVCRVQCPVLLVHGTADETVPATDAQ</sequence>
<organism evidence="5">
    <name type="scientific">hydrothermal vent metagenome</name>
    <dbReference type="NCBI Taxonomy" id="652676"/>
    <lineage>
        <taxon>unclassified sequences</taxon>
        <taxon>metagenomes</taxon>
        <taxon>ecological metagenomes</taxon>
    </lineage>
</organism>
<dbReference type="Gene3D" id="3.40.50.1820">
    <property type="entry name" value="alpha/beta hydrolase"/>
    <property type="match status" value="1"/>
</dbReference>
<evidence type="ECO:0000259" key="4">
    <source>
        <dbReference type="Pfam" id="PF00561"/>
    </source>
</evidence>
<evidence type="ECO:0000256" key="2">
    <source>
        <dbReference type="ARBA" id="ARBA00038115"/>
    </source>
</evidence>
<dbReference type="Pfam" id="PF00561">
    <property type="entry name" value="Abhydrolase_1"/>
    <property type="match status" value="1"/>
</dbReference>
<dbReference type="InterPro" id="IPR029058">
    <property type="entry name" value="AB_hydrolase_fold"/>
</dbReference>
<keyword evidence="3" id="KW-0812">Transmembrane</keyword>
<keyword evidence="3" id="KW-0472">Membrane</keyword>
<accession>A0A3B0YKY2</accession>
<dbReference type="PANTHER" id="PTHR22946:SF9">
    <property type="entry name" value="POLYKETIDE TRANSFERASE AF380"/>
    <property type="match status" value="1"/>
</dbReference>
<protein>
    <submittedName>
        <fullName evidence="5">Hydrolase, alpha/beta fold family</fullName>
    </submittedName>
</protein>
<gene>
    <name evidence="5" type="ORF">MNBD_GAMMA13-890</name>
</gene>
<dbReference type="AlphaFoldDB" id="A0A3B0YKY2"/>
<dbReference type="InterPro" id="IPR050261">
    <property type="entry name" value="FrsA_esterase"/>
</dbReference>
<keyword evidence="1 5" id="KW-0378">Hydrolase</keyword>
<comment type="similarity">
    <text evidence="2">Belongs to the AB hydrolase superfamily. FUS2 hydrolase family.</text>
</comment>
<proteinExistence type="inferred from homology"/>
<evidence type="ECO:0000256" key="3">
    <source>
        <dbReference type="SAM" id="Phobius"/>
    </source>
</evidence>
<dbReference type="PANTHER" id="PTHR22946">
    <property type="entry name" value="DIENELACTONE HYDROLASE DOMAIN-CONTAINING PROTEIN-RELATED"/>
    <property type="match status" value="1"/>
</dbReference>
<keyword evidence="3" id="KW-1133">Transmembrane helix</keyword>
<name>A0A3B0YKY2_9ZZZZ</name>
<feature type="domain" description="AB hydrolase-1" evidence="4">
    <location>
        <begin position="69"/>
        <end position="191"/>
    </location>
</feature>
<dbReference type="GO" id="GO:0016788">
    <property type="term" value="F:hydrolase activity, acting on ester bonds"/>
    <property type="evidence" value="ECO:0007669"/>
    <property type="project" value="UniProtKB-ARBA"/>
</dbReference>
<evidence type="ECO:0000313" key="5">
    <source>
        <dbReference type="EMBL" id="VAW77300.1"/>
    </source>
</evidence>
<dbReference type="EMBL" id="UOFK01000115">
    <property type="protein sequence ID" value="VAW77300.1"/>
    <property type="molecule type" value="Genomic_DNA"/>
</dbReference>
<feature type="transmembrane region" description="Helical" evidence="3">
    <location>
        <begin position="6"/>
        <end position="26"/>
    </location>
</feature>